<dbReference type="Proteomes" id="UP000250140">
    <property type="component" value="Unassembled WGS sequence"/>
</dbReference>
<feature type="transmembrane region" description="Helical" evidence="3">
    <location>
        <begin position="99"/>
        <end position="123"/>
    </location>
</feature>
<feature type="transmembrane region" description="Helical" evidence="3">
    <location>
        <begin position="64"/>
        <end position="87"/>
    </location>
</feature>
<organism evidence="4 5">
    <name type="scientific">Glonium stellatum</name>
    <dbReference type="NCBI Taxonomy" id="574774"/>
    <lineage>
        <taxon>Eukaryota</taxon>
        <taxon>Fungi</taxon>
        <taxon>Dikarya</taxon>
        <taxon>Ascomycota</taxon>
        <taxon>Pezizomycotina</taxon>
        <taxon>Dothideomycetes</taxon>
        <taxon>Pleosporomycetidae</taxon>
        <taxon>Gloniales</taxon>
        <taxon>Gloniaceae</taxon>
        <taxon>Glonium</taxon>
    </lineage>
</organism>
<evidence type="ECO:0000256" key="1">
    <source>
        <dbReference type="ARBA" id="ARBA00022679"/>
    </source>
</evidence>
<dbReference type="InterPro" id="IPR043130">
    <property type="entry name" value="CDP-OH_PTrfase_TM_dom"/>
</dbReference>
<dbReference type="GO" id="GO:0016780">
    <property type="term" value="F:phosphotransferase activity, for other substituted phosphate groups"/>
    <property type="evidence" value="ECO:0007669"/>
    <property type="project" value="InterPro"/>
</dbReference>
<dbReference type="Pfam" id="PF01066">
    <property type="entry name" value="CDP-OH_P_transf"/>
    <property type="match status" value="1"/>
</dbReference>
<dbReference type="InterPro" id="IPR048254">
    <property type="entry name" value="CDP_ALCOHOL_P_TRANSF_CS"/>
</dbReference>
<accession>A0A8E2JXL9</accession>
<keyword evidence="3" id="KW-0472">Membrane</keyword>
<keyword evidence="5" id="KW-1185">Reference proteome</keyword>
<dbReference type="EMBL" id="KV748729">
    <property type="protein sequence ID" value="OCL13379.1"/>
    <property type="molecule type" value="Genomic_DNA"/>
</dbReference>
<feature type="transmembrane region" description="Helical" evidence="3">
    <location>
        <begin position="169"/>
        <end position="190"/>
    </location>
</feature>
<feature type="transmembrane region" description="Helical" evidence="3">
    <location>
        <begin position="20"/>
        <end position="43"/>
    </location>
</feature>
<comment type="similarity">
    <text evidence="2">Belongs to the CDP-alcohol phosphatidyltransferase class-I family.</text>
</comment>
<reference evidence="4 5" key="1">
    <citation type="journal article" date="2016" name="Nat. Commun.">
        <title>Ectomycorrhizal ecology is imprinted in the genome of the dominant symbiotic fungus Cenococcum geophilum.</title>
        <authorList>
            <consortium name="DOE Joint Genome Institute"/>
            <person name="Peter M."/>
            <person name="Kohler A."/>
            <person name="Ohm R.A."/>
            <person name="Kuo A."/>
            <person name="Krutzmann J."/>
            <person name="Morin E."/>
            <person name="Arend M."/>
            <person name="Barry K.W."/>
            <person name="Binder M."/>
            <person name="Choi C."/>
            <person name="Clum A."/>
            <person name="Copeland A."/>
            <person name="Grisel N."/>
            <person name="Haridas S."/>
            <person name="Kipfer T."/>
            <person name="LaButti K."/>
            <person name="Lindquist E."/>
            <person name="Lipzen A."/>
            <person name="Maire R."/>
            <person name="Meier B."/>
            <person name="Mihaltcheva S."/>
            <person name="Molinier V."/>
            <person name="Murat C."/>
            <person name="Poggeler S."/>
            <person name="Quandt C.A."/>
            <person name="Sperisen C."/>
            <person name="Tritt A."/>
            <person name="Tisserant E."/>
            <person name="Crous P.W."/>
            <person name="Henrissat B."/>
            <person name="Nehls U."/>
            <person name="Egli S."/>
            <person name="Spatafora J.W."/>
            <person name="Grigoriev I.V."/>
            <person name="Martin F.M."/>
        </authorList>
    </citation>
    <scope>NUCLEOTIDE SEQUENCE [LARGE SCALE GENOMIC DNA]</scope>
    <source>
        <strain evidence="4 5">CBS 207.34</strain>
    </source>
</reference>
<protein>
    <submittedName>
        <fullName evidence="4">CDP-alcohol phosphatidyltransferase</fullName>
    </submittedName>
</protein>
<evidence type="ECO:0000256" key="2">
    <source>
        <dbReference type="RuleBase" id="RU003750"/>
    </source>
</evidence>
<dbReference type="GO" id="GO:0016020">
    <property type="term" value="C:membrane"/>
    <property type="evidence" value="ECO:0007669"/>
    <property type="project" value="InterPro"/>
</dbReference>
<evidence type="ECO:0000313" key="4">
    <source>
        <dbReference type="EMBL" id="OCL13379.1"/>
    </source>
</evidence>
<keyword evidence="3" id="KW-0812">Transmembrane</keyword>
<sequence length="194" mass="21561">MLDINLRPLKDVLFDPLCHYIPSFISPLHLTLLAFICGIQAYCLDGALARSRKQASDLGGFLDLLGDFIVYSMIPICCALGQSDIFTFPTHEYSSIQEWLAVALLEASFHINNFVLFYVAAILEKTKASKAGGQIRELTSVMMKPALIEGFESGLFFTAMLAYPQYTEALSWIMAGLVSIGIMQRVLWLLPVLN</sequence>
<name>A0A8E2JXL9_9PEZI</name>
<proteinExistence type="inferred from homology"/>
<dbReference type="GO" id="GO:0008654">
    <property type="term" value="P:phospholipid biosynthetic process"/>
    <property type="evidence" value="ECO:0007669"/>
    <property type="project" value="InterPro"/>
</dbReference>
<keyword evidence="3" id="KW-1133">Transmembrane helix</keyword>
<evidence type="ECO:0000256" key="3">
    <source>
        <dbReference type="SAM" id="Phobius"/>
    </source>
</evidence>
<dbReference type="InterPro" id="IPR000462">
    <property type="entry name" value="CDP-OH_P_trans"/>
</dbReference>
<gene>
    <name evidence="4" type="ORF">AOQ84DRAFT_385454</name>
</gene>
<dbReference type="PROSITE" id="PS00379">
    <property type="entry name" value="CDP_ALCOHOL_P_TRANSF"/>
    <property type="match status" value="1"/>
</dbReference>
<dbReference type="AlphaFoldDB" id="A0A8E2JXL9"/>
<dbReference type="Gene3D" id="1.20.120.1760">
    <property type="match status" value="1"/>
</dbReference>
<keyword evidence="1 2" id="KW-0808">Transferase</keyword>
<dbReference type="OrthoDB" id="10251079at2759"/>
<evidence type="ECO:0000313" key="5">
    <source>
        <dbReference type="Proteomes" id="UP000250140"/>
    </source>
</evidence>